<reference evidence="2" key="1">
    <citation type="submission" date="2017-05" db="UniProtKB">
        <authorList>
            <consortium name="EnsemblMetazoa"/>
        </authorList>
    </citation>
    <scope>IDENTIFICATION</scope>
</reference>
<dbReference type="Pfam" id="PF00307">
    <property type="entry name" value="CH"/>
    <property type="match status" value="1"/>
</dbReference>
<evidence type="ECO:0000313" key="2">
    <source>
        <dbReference type="EnsemblMetazoa" id="Aqu2.1.02808_001"/>
    </source>
</evidence>
<dbReference type="InParanoid" id="A0A1X7SLA5"/>
<dbReference type="STRING" id="400682.A0A1X7SLA5"/>
<protein>
    <recommendedName>
        <fullName evidence="1">Calponin-homology (CH) domain-containing protein</fullName>
    </recommendedName>
</protein>
<organism evidence="2">
    <name type="scientific">Amphimedon queenslandica</name>
    <name type="common">Sponge</name>
    <dbReference type="NCBI Taxonomy" id="400682"/>
    <lineage>
        <taxon>Eukaryota</taxon>
        <taxon>Metazoa</taxon>
        <taxon>Porifera</taxon>
        <taxon>Demospongiae</taxon>
        <taxon>Heteroscleromorpha</taxon>
        <taxon>Haplosclerida</taxon>
        <taxon>Niphatidae</taxon>
        <taxon>Amphimedon</taxon>
    </lineage>
</organism>
<name>A0A1X7SLA5_AMPQE</name>
<dbReference type="OrthoDB" id="18853at2759"/>
<proteinExistence type="predicted"/>
<dbReference type="eggNOG" id="KOG4286">
    <property type="taxonomic scope" value="Eukaryota"/>
</dbReference>
<dbReference type="SUPFAM" id="SSF47576">
    <property type="entry name" value="Calponin-homology domain, CH-domain"/>
    <property type="match status" value="1"/>
</dbReference>
<sequence>MDGPDNLLETQAGRSALRVTTTAYTKWINAHFKAAGEEELTDLFNDLRDGSKLMTLIEILTGTKLVREKGKTRNHHMINITTVIDFLQSKEKVIQRSGGIYGIYHTEGLRYDKAIDTNTELYNQLLPCTKNKQLVY</sequence>
<evidence type="ECO:0000259" key="1">
    <source>
        <dbReference type="Pfam" id="PF00307"/>
    </source>
</evidence>
<accession>A0A1X7SLA5</accession>
<dbReference type="Gene3D" id="1.10.418.10">
    <property type="entry name" value="Calponin-like domain"/>
    <property type="match status" value="1"/>
</dbReference>
<dbReference type="InterPro" id="IPR036872">
    <property type="entry name" value="CH_dom_sf"/>
</dbReference>
<dbReference type="EnsemblMetazoa" id="Aqu2.1.02808_001">
    <property type="protein sequence ID" value="Aqu2.1.02808_001"/>
    <property type="gene ID" value="Aqu2.1.02808"/>
</dbReference>
<dbReference type="AlphaFoldDB" id="A0A1X7SLA5"/>
<feature type="domain" description="Calponin-homology (CH)" evidence="1">
    <location>
        <begin position="23"/>
        <end position="92"/>
    </location>
</feature>
<dbReference type="InterPro" id="IPR001715">
    <property type="entry name" value="CH_dom"/>
</dbReference>